<accession>A0A916EG88</accession>
<evidence type="ECO:0000256" key="3">
    <source>
        <dbReference type="SAM" id="Coils"/>
    </source>
</evidence>
<comment type="caution">
    <text evidence="2">Lacks conserved residue(s) required for the propagation of feature annotation.</text>
</comment>
<dbReference type="AlphaFoldDB" id="A0A916EG88"/>
<comment type="caution">
    <text evidence="6">The sequence shown here is derived from an EMBL/GenBank/DDBJ whole genome shotgun (WGS) entry which is preliminary data.</text>
</comment>
<dbReference type="PROSITE" id="PS51149">
    <property type="entry name" value="GLY_RADICAL_2"/>
    <property type="match status" value="1"/>
</dbReference>
<evidence type="ECO:0000313" key="7">
    <source>
        <dbReference type="Proteomes" id="UP000684084"/>
    </source>
</evidence>
<feature type="compositionally biased region" description="Basic and acidic residues" evidence="4">
    <location>
        <begin position="104"/>
        <end position="115"/>
    </location>
</feature>
<protein>
    <recommendedName>
        <fullName evidence="5">Glycine radical domain-containing protein</fullName>
    </recommendedName>
</protein>
<reference evidence="6" key="1">
    <citation type="submission" date="2020-05" db="EMBL/GenBank/DDBJ databases">
        <authorList>
            <person name="Rincon C."/>
            <person name="Sanders R I."/>
            <person name="Robbins C."/>
            <person name="Chaturvedi A."/>
        </authorList>
    </citation>
    <scope>NUCLEOTIDE SEQUENCE</scope>
    <source>
        <strain evidence="6">CHB12</strain>
    </source>
</reference>
<keyword evidence="1" id="KW-0556">Organic radical</keyword>
<dbReference type="GO" id="GO:0003824">
    <property type="term" value="F:catalytic activity"/>
    <property type="evidence" value="ECO:0007669"/>
    <property type="project" value="InterPro"/>
</dbReference>
<proteinExistence type="predicted"/>
<sequence length="212" mass="24956">MRSFSRRNQNLHQQNQILKEKLQEKDKQLERLQERDKQYEKLEQHVKNLEKQKSEELQQLRQLEIISQNLHNNLEILGSDKTKQNDNTDGEQKNDIKIVEEKNKFLTNKNDEQKNRNMGKPPTLSSNNKGVENSSEYLLNFFNTKKDTEISGLYSNIQIVVGLDFGSISSAFSIYRVTAEVPNSFNYSWKQKDTNLVYQDNGYSSMLSNFYY</sequence>
<name>A0A916EG88_9GLOM</name>
<gene>
    <name evidence="6" type="ORF">CHRIB12_LOCUS19384</name>
</gene>
<dbReference type="InterPro" id="IPR001150">
    <property type="entry name" value="Gly_radical"/>
</dbReference>
<evidence type="ECO:0000256" key="1">
    <source>
        <dbReference type="ARBA" id="ARBA00022818"/>
    </source>
</evidence>
<feature type="region of interest" description="Disordered" evidence="4">
    <location>
        <begin position="104"/>
        <end position="130"/>
    </location>
</feature>
<feature type="domain" description="Glycine radical" evidence="5">
    <location>
        <begin position="1"/>
        <end position="74"/>
    </location>
</feature>
<keyword evidence="3" id="KW-0175">Coiled coil</keyword>
<feature type="coiled-coil region" evidence="3">
    <location>
        <begin position="1"/>
        <end position="66"/>
    </location>
</feature>
<evidence type="ECO:0000259" key="5">
    <source>
        <dbReference type="PROSITE" id="PS51149"/>
    </source>
</evidence>
<evidence type="ECO:0000256" key="2">
    <source>
        <dbReference type="PROSITE-ProRule" id="PRU00493"/>
    </source>
</evidence>
<organism evidence="6 7">
    <name type="scientific">Rhizophagus irregularis</name>
    <dbReference type="NCBI Taxonomy" id="588596"/>
    <lineage>
        <taxon>Eukaryota</taxon>
        <taxon>Fungi</taxon>
        <taxon>Fungi incertae sedis</taxon>
        <taxon>Mucoromycota</taxon>
        <taxon>Glomeromycotina</taxon>
        <taxon>Glomeromycetes</taxon>
        <taxon>Glomerales</taxon>
        <taxon>Glomeraceae</taxon>
        <taxon>Rhizophagus</taxon>
    </lineage>
</organism>
<dbReference type="EMBL" id="CAGKOT010000054">
    <property type="protein sequence ID" value="CAB5385709.1"/>
    <property type="molecule type" value="Genomic_DNA"/>
</dbReference>
<dbReference type="Proteomes" id="UP000684084">
    <property type="component" value="Unassembled WGS sequence"/>
</dbReference>
<evidence type="ECO:0000256" key="4">
    <source>
        <dbReference type="SAM" id="MobiDB-lite"/>
    </source>
</evidence>
<evidence type="ECO:0000313" key="6">
    <source>
        <dbReference type="EMBL" id="CAB5385709.1"/>
    </source>
</evidence>